<protein>
    <recommendedName>
        <fullName evidence="3">Tail assembly chaperone</fullName>
    </recommendedName>
</protein>
<dbReference type="EMBL" id="JNSL01000005">
    <property type="protein sequence ID" value="KGA21510.1"/>
    <property type="molecule type" value="Genomic_DNA"/>
</dbReference>
<accession>A0A094QBA0</accession>
<name>A0A094QBA0_9ZZZZ</name>
<feature type="compositionally biased region" description="Acidic residues" evidence="1">
    <location>
        <begin position="126"/>
        <end position="162"/>
    </location>
</feature>
<proteinExistence type="predicted"/>
<gene>
    <name evidence="2" type="ORF">GM51_1690</name>
</gene>
<evidence type="ECO:0000256" key="1">
    <source>
        <dbReference type="SAM" id="MobiDB-lite"/>
    </source>
</evidence>
<evidence type="ECO:0000313" key="2">
    <source>
        <dbReference type="EMBL" id="KGA21510.1"/>
    </source>
</evidence>
<organism evidence="2">
    <name type="scientific">freshwater metagenome</name>
    <dbReference type="NCBI Taxonomy" id="449393"/>
    <lineage>
        <taxon>unclassified sequences</taxon>
        <taxon>metagenomes</taxon>
        <taxon>ecological metagenomes</taxon>
    </lineage>
</organism>
<feature type="region of interest" description="Disordered" evidence="1">
    <location>
        <begin position="116"/>
        <end position="170"/>
    </location>
</feature>
<evidence type="ECO:0008006" key="3">
    <source>
        <dbReference type="Google" id="ProtNLM"/>
    </source>
</evidence>
<sequence length="181" mass="20176">MSLTTEFSFTLPRGYLGSDGTVHRRGVMRLATARDEIEPLRDPRVQGPDDPYLTIIVLSRVVTELGSLSAVTPREIENLFAADLAFLQDLYGVVNFGSTADVRAFLKEANEAEKASVARSRAQSFDQDDDDDSDEYEDDDDLDDSTDDDQDDEFEDDDDEEIIITGRRRGGAVIEEVNQDS</sequence>
<comment type="caution">
    <text evidence="2">The sequence shown here is derived from an EMBL/GenBank/DDBJ whole genome shotgun (WGS) entry which is preliminary data.</text>
</comment>
<reference evidence="2" key="1">
    <citation type="submission" date="2014-06" db="EMBL/GenBank/DDBJ databases">
        <title>Key roles for freshwater Actinobacteria revealed by deep metagenomic sequencing.</title>
        <authorList>
            <person name="Ghai R."/>
            <person name="Mizuno C.M."/>
            <person name="Picazo A."/>
            <person name="Camacho A."/>
            <person name="Rodriguez-Valera F."/>
        </authorList>
    </citation>
    <scope>NUCLEOTIDE SEQUENCE</scope>
</reference>
<dbReference type="AlphaFoldDB" id="A0A094QBA0"/>